<evidence type="ECO:0000256" key="4">
    <source>
        <dbReference type="ARBA" id="ARBA00022989"/>
    </source>
</evidence>
<accession>A0A8H3EYJ0</accession>
<dbReference type="GO" id="GO:0016020">
    <property type="term" value="C:membrane"/>
    <property type="evidence" value="ECO:0007669"/>
    <property type="project" value="UniProtKB-SubCell"/>
</dbReference>
<dbReference type="GO" id="GO:0022857">
    <property type="term" value="F:transmembrane transporter activity"/>
    <property type="evidence" value="ECO:0007669"/>
    <property type="project" value="TreeGrafter"/>
</dbReference>
<dbReference type="InterPro" id="IPR036259">
    <property type="entry name" value="MFS_trans_sf"/>
</dbReference>
<feature type="transmembrane region" description="Helical" evidence="6">
    <location>
        <begin position="39"/>
        <end position="59"/>
    </location>
</feature>
<evidence type="ECO:0000313" key="8">
    <source>
        <dbReference type="Proteomes" id="UP000664203"/>
    </source>
</evidence>
<reference evidence="7" key="1">
    <citation type="submission" date="2021-03" db="EMBL/GenBank/DDBJ databases">
        <authorList>
            <person name="Tagirdzhanova G."/>
        </authorList>
    </citation>
    <scope>NUCLEOTIDE SEQUENCE</scope>
</reference>
<keyword evidence="2" id="KW-0813">Transport</keyword>
<sequence>MSPSPSTFENEKAPVSAVEQTTTIYDNGKVRRLIRKCDLHLFPPLFLVWFFPFIDRISIGNARIQGLGKDLHTKGNKFNVALVVFFVPLILFEAPSISASKNLPTRVVRWRDPTLGCFTLCQGLVKTYGVLTAMRVFVGLFEAALIPDTVFLLSAYYPRFQLQWGLSTLTVSSALASAFGGLLAYAIVGLAGTDGYLGHLPKYLLRRRLRSHLRPNLVVPIFVVSDLATLTTAYLSDRLQHRFAFAQLGYLMTFVGFVILLCQEDVPKGAKYAALYLVTAGSYVSLSLLWSMMANNVSGKYKTAIQRVCKLA</sequence>
<feature type="transmembrane region" description="Helical" evidence="6">
    <location>
        <begin position="136"/>
        <end position="157"/>
    </location>
</feature>
<dbReference type="EMBL" id="CAJPDR010000067">
    <property type="protein sequence ID" value="CAF9913980.1"/>
    <property type="molecule type" value="Genomic_DNA"/>
</dbReference>
<evidence type="ECO:0000256" key="1">
    <source>
        <dbReference type="ARBA" id="ARBA00004141"/>
    </source>
</evidence>
<protein>
    <submittedName>
        <fullName evidence="7">Uncharacterized protein</fullName>
    </submittedName>
</protein>
<dbReference type="PANTHER" id="PTHR43791">
    <property type="entry name" value="PERMEASE-RELATED"/>
    <property type="match status" value="1"/>
</dbReference>
<evidence type="ECO:0000256" key="6">
    <source>
        <dbReference type="SAM" id="Phobius"/>
    </source>
</evidence>
<proteinExistence type="predicted"/>
<evidence type="ECO:0000256" key="2">
    <source>
        <dbReference type="ARBA" id="ARBA00022448"/>
    </source>
</evidence>
<keyword evidence="3 6" id="KW-0812">Transmembrane</keyword>
<feature type="transmembrane region" description="Helical" evidence="6">
    <location>
        <begin position="242"/>
        <end position="262"/>
    </location>
</feature>
<keyword evidence="5 6" id="KW-0472">Membrane</keyword>
<keyword evidence="8" id="KW-1185">Reference proteome</keyword>
<keyword evidence="4 6" id="KW-1133">Transmembrane helix</keyword>
<gene>
    <name evidence="7" type="ORF">ALECFALPRED_009198</name>
</gene>
<evidence type="ECO:0000313" key="7">
    <source>
        <dbReference type="EMBL" id="CAF9913980.1"/>
    </source>
</evidence>
<dbReference type="PANTHER" id="PTHR43791:SF52">
    <property type="entry name" value="TRANSPORTER, PUTATIVE (AFU_ORTHOLOGUE AFUA_1G11820)-RELATED"/>
    <property type="match status" value="1"/>
</dbReference>
<evidence type="ECO:0000256" key="5">
    <source>
        <dbReference type="ARBA" id="ARBA00023136"/>
    </source>
</evidence>
<evidence type="ECO:0000256" key="3">
    <source>
        <dbReference type="ARBA" id="ARBA00022692"/>
    </source>
</evidence>
<comment type="caution">
    <text evidence="7">The sequence shown here is derived from an EMBL/GenBank/DDBJ whole genome shotgun (WGS) entry which is preliminary data.</text>
</comment>
<feature type="transmembrane region" description="Helical" evidence="6">
    <location>
        <begin position="79"/>
        <end position="99"/>
    </location>
</feature>
<feature type="transmembrane region" description="Helical" evidence="6">
    <location>
        <begin position="177"/>
        <end position="197"/>
    </location>
</feature>
<dbReference type="Gene3D" id="1.20.1250.20">
    <property type="entry name" value="MFS general substrate transporter like domains"/>
    <property type="match status" value="1"/>
</dbReference>
<comment type="subcellular location">
    <subcellularLocation>
        <location evidence="1">Membrane</location>
        <topology evidence="1">Multi-pass membrane protein</topology>
    </subcellularLocation>
</comment>
<dbReference type="SUPFAM" id="SSF103473">
    <property type="entry name" value="MFS general substrate transporter"/>
    <property type="match status" value="1"/>
</dbReference>
<dbReference type="AlphaFoldDB" id="A0A8H3EYJ0"/>
<name>A0A8H3EYJ0_9LECA</name>
<organism evidence="7 8">
    <name type="scientific">Alectoria fallacina</name>
    <dbReference type="NCBI Taxonomy" id="1903189"/>
    <lineage>
        <taxon>Eukaryota</taxon>
        <taxon>Fungi</taxon>
        <taxon>Dikarya</taxon>
        <taxon>Ascomycota</taxon>
        <taxon>Pezizomycotina</taxon>
        <taxon>Lecanoromycetes</taxon>
        <taxon>OSLEUM clade</taxon>
        <taxon>Lecanoromycetidae</taxon>
        <taxon>Lecanorales</taxon>
        <taxon>Lecanorineae</taxon>
        <taxon>Parmeliaceae</taxon>
        <taxon>Alectoria</taxon>
    </lineage>
</organism>
<feature type="transmembrane region" description="Helical" evidence="6">
    <location>
        <begin position="274"/>
        <end position="293"/>
    </location>
</feature>
<dbReference type="OrthoDB" id="19923at2759"/>
<dbReference type="Proteomes" id="UP000664203">
    <property type="component" value="Unassembled WGS sequence"/>
</dbReference>